<proteinExistence type="predicted"/>
<evidence type="ECO:0008006" key="3">
    <source>
        <dbReference type="Google" id="ProtNLM"/>
    </source>
</evidence>
<geneLocation type="plasmid" evidence="1 2">
    <name>pRF</name>
</geneLocation>
<dbReference type="KEGG" id="rfe:RF_p22"/>
<dbReference type="EMBL" id="CP000054">
    <property type="protein sequence ID" value="AAY62273.1"/>
    <property type="molecule type" value="Genomic_DNA"/>
</dbReference>
<keyword evidence="2" id="KW-1185">Reference proteome</keyword>
<protein>
    <recommendedName>
        <fullName evidence="3">CopG family transcriptional regulator</fullName>
    </recommendedName>
</protein>
<gene>
    <name evidence="1" type="ordered locus">RF_p22</name>
</gene>
<evidence type="ECO:0000313" key="1">
    <source>
        <dbReference type="EMBL" id="AAY62273.1"/>
    </source>
</evidence>
<keyword evidence="1" id="KW-0614">Plasmid</keyword>
<dbReference type="AlphaFoldDB" id="Q4UJI4"/>
<dbReference type="HOGENOM" id="CLU_180046_0_0_5"/>
<reference evidence="1 2" key="1">
    <citation type="journal article" date="2005" name="PLoS Biol.">
        <title>The genome sequence of Rickettsia felis identifies the first putative conjugative plasmid in an obligate intracellular parasite.</title>
        <authorList>
            <person name="Ogata H."/>
            <person name="Renesto P."/>
            <person name="Audic S."/>
            <person name="Robert C."/>
            <person name="Blanc G."/>
            <person name="Fournier P.E."/>
            <person name="Parinello H."/>
            <person name="Claverie J.M."/>
            <person name="Raoult D."/>
        </authorList>
    </citation>
    <scope>NUCLEOTIDE SEQUENCE [LARGE SCALE GENOMIC DNA]</scope>
    <source>
        <strain evidence="1">URRWXCal2</strain>
        <plasmid evidence="2">pRF</plasmid>
    </source>
</reference>
<evidence type="ECO:0000313" key="2">
    <source>
        <dbReference type="Proteomes" id="UP000008548"/>
    </source>
</evidence>
<organism evidence="1 2">
    <name type="scientific">Rickettsia felis (strain ATCC VR-1525 / URRWXCal2)</name>
    <name type="common">Rickettsia azadi</name>
    <dbReference type="NCBI Taxonomy" id="315456"/>
    <lineage>
        <taxon>Bacteria</taxon>
        <taxon>Pseudomonadati</taxon>
        <taxon>Pseudomonadota</taxon>
        <taxon>Alphaproteobacteria</taxon>
        <taxon>Rickettsiales</taxon>
        <taxon>Rickettsiaceae</taxon>
        <taxon>Rickettsieae</taxon>
        <taxon>Rickettsia</taxon>
        <taxon>spotted fever group</taxon>
    </lineage>
</organism>
<sequence>MALKKRPLQISQQKIENLANELADKPYGYTKEDDTLVRTTISLPASVLFKLEDLSRHNKRTRSSLKSVSAIIRDCIAKSLNI</sequence>
<dbReference type="Proteomes" id="UP000008548">
    <property type="component" value="Plasmid pRF"/>
</dbReference>
<accession>Q4UJI4</accession>
<name>Q4UJI4_RICFE</name>